<dbReference type="KEGG" id="senf:GJR95_03680"/>
<dbReference type="GO" id="GO:0003700">
    <property type="term" value="F:DNA-binding transcription factor activity"/>
    <property type="evidence" value="ECO:0007669"/>
    <property type="project" value="InterPro"/>
</dbReference>
<accession>A0A6P1VPY1</accession>
<dbReference type="Proteomes" id="UP000464577">
    <property type="component" value="Chromosome"/>
</dbReference>
<evidence type="ECO:0000313" key="3">
    <source>
        <dbReference type="Proteomes" id="UP000464577"/>
    </source>
</evidence>
<evidence type="ECO:0000313" key="2">
    <source>
        <dbReference type="EMBL" id="QHV94182.1"/>
    </source>
</evidence>
<protein>
    <submittedName>
        <fullName evidence="2">AraC family transcriptional regulator</fullName>
    </submittedName>
</protein>
<keyword evidence="3" id="KW-1185">Reference proteome</keyword>
<dbReference type="EMBL" id="CP045997">
    <property type="protein sequence ID" value="QHV94182.1"/>
    <property type="molecule type" value="Genomic_DNA"/>
</dbReference>
<organism evidence="2 3">
    <name type="scientific">Spirosoma endbachense</name>
    <dbReference type="NCBI Taxonomy" id="2666025"/>
    <lineage>
        <taxon>Bacteria</taxon>
        <taxon>Pseudomonadati</taxon>
        <taxon>Bacteroidota</taxon>
        <taxon>Cytophagia</taxon>
        <taxon>Cytophagales</taxon>
        <taxon>Cytophagaceae</taxon>
        <taxon>Spirosoma</taxon>
    </lineage>
</organism>
<proteinExistence type="predicted"/>
<feature type="domain" description="HTH araC/xylS-type" evidence="1">
    <location>
        <begin position="172"/>
        <end position="261"/>
    </location>
</feature>
<dbReference type="InterPro" id="IPR018060">
    <property type="entry name" value="HTH_AraC"/>
</dbReference>
<sequence length="269" mass="31374">MTEIFDNIRKLYRFYTPRHELANYIEFFSESSAEETYHHVGDNRFIIKMFPSWTPTFYINLGQPYQLAVGANRFLIQKSTDVLILRNNIVERHNLPTDHIFTIKFFPGGLEAILGINQVQFSDQVVKLETVLPEALIHGVKQVADFDERIELLENFFLSQYKKKKASAYYVDVVQKAIETYTASNMEFTSSQLASELFATNKTLYRYFIRVIGTTPKQYFSTVRARMALAGYVANKKLFSPDDYGYYDMSHFYKDVIRFTGRKLIENVG</sequence>
<evidence type="ECO:0000259" key="1">
    <source>
        <dbReference type="PROSITE" id="PS01124"/>
    </source>
</evidence>
<gene>
    <name evidence="2" type="ORF">GJR95_03680</name>
</gene>
<dbReference type="AlphaFoldDB" id="A0A6P1VPY1"/>
<dbReference type="GO" id="GO:0043565">
    <property type="term" value="F:sequence-specific DNA binding"/>
    <property type="evidence" value="ECO:0007669"/>
    <property type="project" value="InterPro"/>
</dbReference>
<dbReference type="Gene3D" id="1.10.10.60">
    <property type="entry name" value="Homeodomain-like"/>
    <property type="match status" value="1"/>
</dbReference>
<dbReference type="PROSITE" id="PS01124">
    <property type="entry name" value="HTH_ARAC_FAMILY_2"/>
    <property type="match status" value="1"/>
</dbReference>
<reference evidence="2 3" key="1">
    <citation type="submission" date="2019-11" db="EMBL/GenBank/DDBJ databases">
        <title>Spirosoma endbachense sp. nov., isolated from a natural salt meadow.</title>
        <authorList>
            <person name="Rojas J."/>
            <person name="Ambika Manirajan B."/>
            <person name="Ratering S."/>
            <person name="Suarez C."/>
            <person name="Geissler-Plaum R."/>
            <person name="Schnell S."/>
        </authorList>
    </citation>
    <scope>NUCLEOTIDE SEQUENCE [LARGE SCALE GENOMIC DNA]</scope>
    <source>
        <strain evidence="2 3">I-24</strain>
    </source>
</reference>
<dbReference type="RefSeq" id="WP_162384603.1">
    <property type="nucleotide sequence ID" value="NZ_CP045997.1"/>
</dbReference>
<name>A0A6P1VPY1_9BACT</name>